<name>A0AAV7SSR3_PLEWA</name>
<feature type="compositionally biased region" description="Basic and acidic residues" evidence="1">
    <location>
        <begin position="1"/>
        <end position="13"/>
    </location>
</feature>
<organism evidence="2 3">
    <name type="scientific">Pleurodeles waltl</name>
    <name type="common">Iberian ribbed newt</name>
    <dbReference type="NCBI Taxonomy" id="8319"/>
    <lineage>
        <taxon>Eukaryota</taxon>
        <taxon>Metazoa</taxon>
        <taxon>Chordata</taxon>
        <taxon>Craniata</taxon>
        <taxon>Vertebrata</taxon>
        <taxon>Euteleostomi</taxon>
        <taxon>Amphibia</taxon>
        <taxon>Batrachia</taxon>
        <taxon>Caudata</taxon>
        <taxon>Salamandroidea</taxon>
        <taxon>Salamandridae</taxon>
        <taxon>Pleurodelinae</taxon>
        <taxon>Pleurodeles</taxon>
    </lineage>
</organism>
<keyword evidence="3" id="KW-1185">Reference proteome</keyword>
<comment type="caution">
    <text evidence="2">The sequence shown here is derived from an EMBL/GenBank/DDBJ whole genome shotgun (WGS) entry which is preliminary data.</text>
</comment>
<evidence type="ECO:0000256" key="1">
    <source>
        <dbReference type="SAM" id="MobiDB-lite"/>
    </source>
</evidence>
<evidence type="ECO:0000313" key="2">
    <source>
        <dbReference type="EMBL" id="KAJ1167173.1"/>
    </source>
</evidence>
<evidence type="ECO:0000313" key="3">
    <source>
        <dbReference type="Proteomes" id="UP001066276"/>
    </source>
</evidence>
<feature type="region of interest" description="Disordered" evidence="1">
    <location>
        <begin position="140"/>
        <end position="183"/>
    </location>
</feature>
<proteinExistence type="predicted"/>
<feature type="region of interest" description="Disordered" evidence="1">
    <location>
        <begin position="1"/>
        <end position="34"/>
    </location>
</feature>
<dbReference type="AlphaFoldDB" id="A0AAV7SSR3"/>
<gene>
    <name evidence="2" type="ORF">NDU88_007566</name>
</gene>
<sequence length="198" mass="21397">MRDARSPEPETYSRKCTQLGRQESPERQGEPSGACLLSPGALVLSPVDPPEPRICKYQSPTVYNAYRTKLQSVCAYEETRRETPGAQIRKGTQLGCQESPERQVEPSGVWRVAPFRWSPCALPRRPAGASEFVPVSGEPDCGHNGQRTPSAGGPPGERLILRLPSRTPAEAAHPGAGSGVHPSPPPLIVALKAIFSWI</sequence>
<reference evidence="2" key="1">
    <citation type="journal article" date="2022" name="bioRxiv">
        <title>Sequencing and chromosome-scale assembly of the giantPleurodeles waltlgenome.</title>
        <authorList>
            <person name="Brown T."/>
            <person name="Elewa A."/>
            <person name="Iarovenko S."/>
            <person name="Subramanian E."/>
            <person name="Araus A.J."/>
            <person name="Petzold A."/>
            <person name="Susuki M."/>
            <person name="Suzuki K.-i.T."/>
            <person name="Hayashi T."/>
            <person name="Toyoda A."/>
            <person name="Oliveira C."/>
            <person name="Osipova E."/>
            <person name="Leigh N.D."/>
            <person name="Simon A."/>
            <person name="Yun M.H."/>
        </authorList>
    </citation>
    <scope>NUCLEOTIDE SEQUENCE</scope>
    <source>
        <strain evidence="2">20211129_DDA</strain>
        <tissue evidence="2">Liver</tissue>
    </source>
</reference>
<dbReference type="EMBL" id="JANPWB010000008">
    <property type="protein sequence ID" value="KAJ1167173.1"/>
    <property type="molecule type" value="Genomic_DNA"/>
</dbReference>
<protein>
    <submittedName>
        <fullName evidence="2">Uncharacterized protein</fullName>
    </submittedName>
</protein>
<dbReference type="Proteomes" id="UP001066276">
    <property type="component" value="Chromosome 4_2"/>
</dbReference>
<accession>A0AAV7SSR3</accession>